<dbReference type="RefSeq" id="WP_073238039.1">
    <property type="nucleotide sequence ID" value="NZ_FQUY01000008.1"/>
</dbReference>
<reference evidence="9" key="1">
    <citation type="submission" date="2016-11" db="EMBL/GenBank/DDBJ databases">
        <authorList>
            <person name="Varghese N."/>
            <person name="Submissions S."/>
        </authorList>
    </citation>
    <scope>NUCLEOTIDE SEQUENCE [LARGE SCALE GENOMIC DNA]</scope>
    <source>
        <strain evidence="9">DSM 12395</strain>
    </source>
</reference>
<dbReference type="GO" id="GO:0006355">
    <property type="term" value="P:regulation of DNA-templated transcription"/>
    <property type="evidence" value="ECO:0007669"/>
    <property type="project" value="InterPro"/>
</dbReference>
<evidence type="ECO:0000313" key="8">
    <source>
        <dbReference type="EMBL" id="SHE94105.1"/>
    </source>
</evidence>
<dbReference type="Gene3D" id="3.40.50.300">
    <property type="entry name" value="P-loop containing nucleotide triphosphate hydrolases"/>
    <property type="match status" value="1"/>
</dbReference>
<dbReference type="CDD" id="cd00009">
    <property type="entry name" value="AAA"/>
    <property type="match status" value="1"/>
</dbReference>
<feature type="domain" description="Sigma-54 factor interaction" evidence="7">
    <location>
        <begin position="16"/>
        <end position="245"/>
    </location>
</feature>
<evidence type="ECO:0000259" key="7">
    <source>
        <dbReference type="PROSITE" id="PS50045"/>
    </source>
</evidence>
<dbReference type="PANTHER" id="PTHR32071">
    <property type="entry name" value="TRANSCRIPTIONAL REGULATORY PROTEIN"/>
    <property type="match status" value="1"/>
</dbReference>
<dbReference type="InterPro" id="IPR025944">
    <property type="entry name" value="Sigma_54_int_dom_CS"/>
</dbReference>
<keyword evidence="3" id="KW-0067">ATP-binding</keyword>
<keyword evidence="5" id="KW-0804">Transcription</keyword>
<evidence type="ECO:0000256" key="6">
    <source>
        <dbReference type="ARBA" id="ARBA00029500"/>
    </source>
</evidence>
<dbReference type="SUPFAM" id="SSF52540">
    <property type="entry name" value="P-loop containing nucleoside triphosphate hydrolases"/>
    <property type="match status" value="1"/>
</dbReference>
<dbReference type="Pfam" id="PF00158">
    <property type="entry name" value="Sigma54_activat"/>
    <property type="match status" value="1"/>
</dbReference>
<evidence type="ECO:0000313" key="9">
    <source>
        <dbReference type="Proteomes" id="UP000184148"/>
    </source>
</evidence>
<dbReference type="InterPro" id="IPR025662">
    <property type="entry name" value="Sigma_54_int_dom_ATP-bd_1"/>
</dbReference>
<evidence type="ECO:0000256" key="3">
    <source>
        <dbReference type="ARBA" id="ARBA00022840"/>
    </source>
</evidence>
<dbReference type="Gene3D" id="1.10.8.60">
    <property type="match status" value="1"/>
</dbReference>
<evidence type="ECO:0000256" key="1">
    <source>
        <dbReference type="ARBA" id="ARBA00022741"/>
    </source>
</evidence>
<dbReference type="InterPro" id="IPR058031">
    <property type="entry name" value="AAA_lid_NorR"/>
</dbReference>
<evidence type="ECO:0000256" key="2">
    <source>
        <dbReference type="ARBA" id="ARBA00022797"/>
    </source>
</evidence>
<dbReference type="FunFam" id="3.40.50.300:FF:000006">
    <property type="entry name" value="DNA-binding transcriptional regulator NtrC"/>
    <property type="match status" value="1"/>
</dbReference>
<dbReference type="InterPro" id="IPR003593">
    <property type="entry name" value="AAA+_ATPase"/>
</dbReference>
<keyword evidence="2" id="KW-0058">Aromatic hydrocarbons catabolism</keyword>
<dbReference type="PROSITE" id="PS00688">
    <property type="entry name" value="SIGMA54_INTERACT_3"/>
    <property type="match status" value="1"/>
</dbReference>
<dbReference type="OrthoDB" id="9803970at2"/>
<protein>
    <recommendedName>
        <fullName evidence="6">HTH-type transcriptional regulatory protein TyrR</fullName>
    </recommendedName>
</protein>
<dbReference type="AlphaFoldDB" id="A0A1M4XKS0"/>
<sequence length="327" mass="36748">MTHGENLFSEASLPFAVAASKQMESILRLAKRVAPYPTTVLITGETGVGKEVLASYIHRNSNRANHPFVKINCGAIPESLLESELFGYEPGAFTGARREGALGLFEAANHGTILLDEISELPPKAQSKLLRALQEREIRRVGGTWSKTVDVRVISSTNVNLREMIERGSFRQDLYYRLQVVQIEIPPLRQRIPDIEALLDYYLTRLGEEFQLKKTFSPEAIGILKNYHWPGNVRELRNLVESLLVTVEKDMIEAADLPAYMGYTPPPAGMRPLKEIVDQAERKAIREALSSYSTYRAAEVLGINYTTLMRKINKLGIQYTHAPHGKK</sequence>
<dbReference type="GO" id="GO:0005524">
    <property type="term" value="F:ATP binding"/>
    <property type="evidence" value="ECO:0007669"/>
    <property type="project" value="UniProtKB-KW"/>
</dbReference>
<dbReference type="STRING" id="1121429.SAMN02745133_01489"/>
<dbReference type="GO" id="GO:0003677">
    <property type="term" value="F:DNA binding"/>
    <property type="evidence" value="ECO:0007669"/>
    <property type="project" value="UniProtKB-KW"/>
</dbReference>
<dbReference type="InterPro" id="IPR027417">
    <property type="entry name" value="P-loop_NTPase"/>
</dbReference>
<proteinExistence type="predicted"/>
<dbReference type="PROSITE" id="PS50045">
    <property type="entry name" value="SIGMA54_INTERACT_4"/>
    <property type="match status" value="1"/>
</dbReference>
<dbReference type="PROSITE" id="PS00675">
    <property type="entry name" value="SIGMA54_INTERACT_1"/>
    <property type="match status" value="1"/>
</dbReference>
<dbReference type="InterPro" id="IPR009057">
    <property type="entry name" value="Homeodomain-like_sf"/>
</dbReference>
<gene>
    <name evidence="8" type="ORF">SAMN02745133_01489</name>
</gene>
<organism evidence="8 9">
    <name type="scientific">Desulforamulus putei DSM 12395</name>
    <dbReference type="NCBI Taxonomy" id="1121429"/>
    <lineage>
        <taxon>Bacteria</taxon>
        <taxon>Bacillati</taxon>
        <taxon>Bacillota</taxon>
        <taxon>Clostridia</taxon>
        <taxon>Eubacteriales</taxon>
        <taxon>Peptococcaceae</taxon>
        <taxon>Desulforamulus</taxon>
    </lineage>
</organism>
<keyword evidence="1" id="KW-0547">Nucleotide-binding</keyword>
<dbReference type="InterPro" id="IPR002078">
    <property type="entry name" value="Sigma_54_int"/>
</dbReference>
<dbReference type="SMART" id="SM00382">
    <property type="entry name" value="AAA"/>
    <property type="match status" value="1"/>
</dbReference>
<dbReference type="Pfam" id="PF25601">
    <property type="entry name" value="AAA_lid_14"/>
    <property type="match status" value="1"/>
</dbReference>
<evidence type="ECO:0000256" key="4">
    <source>
        <dbReference type="ARBA" id="ARBA00023015"/>
    </source>
</evidence>
<keyword evidence="4" id="KW-0805">Transcription regulation</keyword>
<dbReference type="Pfam" id="PF18024">
    <property type="entry name" value="HTH_50"/>
    <property type="match status" value="1"/>
</dbReference>
<name>A0A1M4XKS0_9FIRM</name>
<evidence type="ECO:0000256" key="5">
    <source>
        <dbReference type="ARBA" id="ARBA00023163"/>
    </source>
</evidence>
<dbReference type="SUPFAM" id="SSF46689">
    <property type="entry name" value="Homeodomain-like"/>
    <property type="match status" value="1"/>
</dbReference>
<dbReference type="Proteomes" id="UP000184148">
    <property type="component" value="Unassembled WGS sequence"/>
</dbReference>
<dbReference type="InterPro" id="IPR030828">
    <property type="entry name" value="HTH_TyrR"/>
</dbReference>
<dbReference type="Gene3D" id="1.10.10.60">
    <property type="entry name" value="Homeodomain-like"/>
    <property type="match status" value="1"/>
</dbReference>
<accession>A0A1M4XKS0</accession>
<dbReference type="EMBL" id="FQUY01000008">
    <property type="protein sequence ID" value="SHE94105.1"/>
    <property type="molecule type" value="Genomic_DNA"/>
</dbReference>
<keyword evidence="9" id="KW-1185">Reference proteome</keyword>